<evidence type="ECO:0000256" key="2">
    <source>
        <dbReference type="ARBA" id="ARBA00022801"/>
    </source>
</evidence>
<dbReference type="InterPro" id="IPR033121">
    <property type="entry name" value="PEPTIDASE_A1"/>
</dbReference>
<dbReference type="EMBL" id="CM000135">
    <property type="protein sequence ID" value="EEC67068.1"/>
    <property type="molecule type" value="Genomic_DNA"/>
</dbReference>
<dbReference type="GO" id="GO:0005576">
    <property type="term" value="C:extracellular region"/>
    <property type="evidence" value="ECO:0007669"/>
    <property type="project" value="TreeGrafter"/>
</dbReference>
<dbReference type="GO" id="GO:0008233">
    <property type="term" value="F:peptidase activity"/>
    <property type="evidence" value="ECO:0007669"/>
    <property type="project" value="UniProtKB-KW"/>
</dbReference>
<evidence type="ECO:0000313" key="5">
    <source>
        <dbReference type="EMBL" id="EEC67068.1"/>
    </source>
</evidence>
<organism evidence="5 6">
    <name type="scientific">Oryza sativa subsp. indica</name>
    <name type="common">Rice</name>
    <dbReference type="NCBI Taxonomy" id="39946"/>
    <lineage>
        <taxon>Eukaryota</taxon>
        <taxon>Viridiplantae</taxon>
        <taxon>Streptophyta</taxon>
        <taxon>Embryophyta</taxon>
        <taxon>Tracheophyta</taxon>
        <taxon>Spermatophyta</taxon>
        <taxon>Magnoliopsida</taxon>
        <taxon>Liliopsida</taxon>
        <taxon>Poales</taxon>
        <taxon>Poaceae</taxon>
        <taxon>BOP clade</taxon>
        <taxon>Oryzoideae</taxon>
        <taxon>Oryzeae</taxon>
        <taxon>Oryzinae</taxon>
        <taxon>Oryza</taxon>
        <taxon>Oryza sativa</taxon>
    </lineage>
</organism>
<dbReference type="Gene3D" id="2.40.70.10">
    <property type="entry name" value="Acid Proteases"/>
    <property type="match status" value="1"/>
</dbReference>
<dbReference type="Proteomes" id="UP000007015">
    <property type="component" value="Chromosome 10"/>
</dbReference>
<dbReference type="SUPFAM" id="SSF50630">
    <property type="entry name" value="Acid proteases"/>
    <property type="match status" value="1"/>
</dbReference>
<accession>B8BH66</accession>
<keyword evidence="1" id="KW-0645">Protease</keyword>
<dbReference type="InterPro" id="IPR021109">
    <property type="entry name" value="Peptidase_aspartic_dom_sf"/>
</dbReference>
<dbReference type="GO" id="GO:0006508">
    <property type="term" value="P:proteolysis"/>
    <property type="evidence" value="ECO:0007669"/>
    <property type="project" value="UniProtKB-KW"/>
</dbReference>
<proteinExistence type="predicted"/>
<keyword evidence="2" id="KW-0378">Hydrolase</keyword>
<dbReference type="PANTHER" id="PTHR47967">
    <property type="entry name" value="OS07G0603500 PROTEIN-RELATED"/>
    <property type="match status" value="1"/>
</dbReference>
<evidence type="ECO:0000256" key="1">
    <source>
        <dbReference type="ARBA" id="ARBA00022670"/>
    </source>
</evidence>
<feature type="region of interest" description="Disordered" evidence="3">
    <location>
        <begin position="201"/>
        <end position="260"/>
    </location>
</feature>
<feature type="domain" description="Peptidase A1" evidence="4">
    <location>
        <begin position="1"/>
        <end position="195"/>
    </location>
</feature>
<dbReference type="Gramene" id="BGIOSGA033053-TA">
    <property type="protein sequence ID" value="BGIOSGA033053-PA"/>
    <property type="gene ID" value="BGIOSGA033053"/>
</dbReference>
<feature type="compositionally biased region" description="Basic residues" evidence="3">
    <location>
        <begin position="214"/>
        <end position="260"/>
    </location>
</feature>
<sequence length="260" mass="28839">MASSFDDDDTATLSGVVEWGGAGKPARRWRAKPARWRVAKPAAWSGRVGNKTVASAASSRIIVDSGTTLTFLDPALMGPLVDELSRWITLPPVQSPDGLLQLCYEVAGQEVEAGERITNHIDKHLYSIVESCSDNHSTYVERIVRYRNAKISFEGTLCLAIVAITEQQPVSILGNLAQQNIHVGHYLDAGTVTFAAADCAGSGRPAKQTSGGQARRRRGRWRRRGSGRGERGRRRRRRPWPQIFRPRRQRRRRRVCVSAG</sequence>
<keyword evidence="6" id="KW-1185">Reference proteome</keyword>
<dbReference type="PANTHER" id="PTHR47967:SF128">
    <property type="entry name" value="ASPARTIC PROTEINASE CDR1-LIKE"/>
    <property type="match status" value="1"/>
</dbReference>
<evidence type="ECO:0000313" key="6">
    <source>
        <dbReference type="Proteomes" id="UP000007015"/>
    </source>
</evidence>
<evidence type="ECO:0000256" key="3">
    <source>
        <dbReference type="SAM" id="MobiDB-lite"/>
    </source>
</evidence>
<gene>
    <name evidence="5" type="ORF">OsI_33826</name>
</gene>
<dbReference type="InterPro" id="IPR032799">
    <property type="entry name" value="TAXi_C"/>
</dbReference>
<dbReference type="Pfam" id="PF14541">
    <property type="entry name" value="TAXi_C"/>
    <property type="match status" value="1"/>
</dbReference>
<dbReference type="STRING" id="39946.B8BH66"/>
<evidence type="ECO:0000259" key="4">
    <source>
        <dbReference type="PROSITE" id="PS51767"/>
    </source>
</evidence>
<protein>
    <recommendedName>
        <fullName evidence="4">Peptidase A1 domain-containing protein</fullName>
    </recommendedName>
</protein>
<dbReference type="HOGENOM" id="CLU_1071126_0_0_1"/>
<name>B8BH66_ORYSI</name>
<dbReference type="PROSITE" id="PS51767">
    <property type="entry name" value="PEPTIDASE_A1"/>
    <property type="match status" value="1"/>
</dbReference>
<dbReference type="InterPro" id="IPR051708">
    <property type="entry name" value="Plant_Aspart_Prot_A1"/>
</dbReference>
<dbReference type="AlphaFoldDB" id="B8BH66"/>
<reference evidence="5 6" key="1">
    <citation type="journal article" date="2005" name="PLoS Biol.">
        <title>The genomes of Oryza sativa: a history of duplications.</title>
        <authorList>
            <person name="Yu J."/>
            <person name="Wang J."/>
            <person name="Lin W."/>
            <person name="Li S."/>
            <person name="Li H."/>
            <person name="Zhou J."/>
            <person name="Ni P."/>
            <person name="Dong W."/>
            <person name="Hu S."/>
            <person name="Zeng C."/>
            <person name="Zhang J."/>
            <person name="Zhang Y."/>
            <person name="Li R."/>
            <person name="Xu Z."/>
            <person name="Li S."/>
            <person name="Li X."/>
            <person name="Zheng H."/>
            <person name="Cong L."/>
            <person name="Lin L."/>
            <person name="Yin J."/>
            <person name="Geng J."/>
            <person name="Li G."/>
            <person name="Shi J."/>
            <person name="Liu J."/>
            <person name="Lv H."/>
            <person name="Li J."/>
            <person name="Wang J."/>
            <person name="Deng Y."/>
            <person name="Ran L."/>
            <person name="Shi X."/>
            <person name="Wang X."/>
            <person name="Wu Q."/>
            <person name="Li C."/>
            <person name="Ren X."/>
            <person name="Wang J."/>
            <person name="Wang X."/>
            <person name="Li D."/>
            <person name="Liu D."/>
            <person name="Zhang X."/>
            <person name="Ji Z."/>
            <person name="Zhao W."/>
            <person name="Sun Y."/>
            <person name="Zhang Z."/>
            <person name="Bao J."/>
            <person name="Han Y."/>
            <person name="Dong L."/>
            <person name="Ji J."/>
            <person name="Chen P."/>
            <person name="Wu S."/>
            <person name="Liu J."/>
            <person name="Xiao Y."/>
            <person name="Bu D."/>
            <person name="Tan J."/>
            <person name="Yang L."/>
            <person name="Ye C."/>
            <person name="Zhang J."/>
            <person name="Xu J."/>
            <person name="Zhou Y."/>
            <person name="Yu Y."/>
            <person name="Zhang B."/>
            <person name="Zhuang S."/>
            <person name="Wei H."/>
            <person name="Liu B."/>
            <person name="Lei M."/>
            <person name="Yu H."/>
            <person name="Li Y."/>
            <person name="Xu H."/>
            <person name="Wei S."/>
            <person name="He X."/>
            <person name="Fang L."/>
            <person name="Zhang Z."/>
            <person name="Zhang Y."/>
            <person name="Huang X."/>
            <person name="Su Z."/>
            <person name="Tong W."/>
            <person name="Li J."/>
            <person name="Tong Z."/>
            <person name="Li S."/>
            <person name="Ye J."/>
            <person name="Wang L."/>
            <person name="Fang L."/>
            <person name="Lei T."/>
            <person name="Chen C."/>
            <person name="Chen H."/>
            <person name="Xu Z."/>
            <person name="Li H."/>
            <person name="Huang H."/>
            <person name="Zhang F."/>
            <person name="Xu H."/>
            <person name="Li N."/>
            <person name="Zhao C."/>
            <person name="Li S."/>
            <person name="Dong L."/>
            <person name="Huang Y."/>
            <person name="Li L."/>
            <person name="Xi Y."/>
            <person name="Qi Q."/>
            <person name="Li W."/>
            <person name="Zhang B."/>
            <person name="Hu W."/>
            <person name="Zhang Y."/>
            <person name="Tian X."/>
            <person name="Jiao Y."/>
            <person name="Liang X."/>
            <person name="Jin J."/>
            <person name="Gao L."/>
            <person name="Zheng W."/>
            <person name="Hao B."/>
            <person name="Liu S."/>
            <person name="Wang W."/>
            <person name="Yuan L."/>
            <person name="Cao M."/>
            <person name="McDermott J."/>
            <person name="Samudrala R."/>
            <person name="Wang J."/>
            <person name="Wong G.K."/>
            <person name="Yang H."/>
        </authorList>
    </citation>
    <scope>NUCLEOTIDE SEQUENCE [LARGE SCALE GENOMIC DNA]</scope>
    <source>
        <strain evidence="6">cv. 93-11</strain>
    </source>
</reference>